<evidence type="ECO:0000259" key="6">
    <source>
        <dbReference type="SMART" id="SM00385"/>
    </source>
</evidence>
<keyword evidence="3 5" id="KW-0195">Cyclin</keyword>
<dbReference type="GO" id="GO:0051301">
    <property type="term" value="P:cell division"/>
    <property type="evidence" value="ECO:0007669"/>
    <property type="project" value="UniProtKB-KW"/>
</dbReference>
<dbReference type="GO" id="GO:0016538">
    <property type="term" value="F:cyclin-dependent protein serine/threonine kinase regulator activity"/>
    <property type="evidence" value="ECO:0007669"/>
    <property type="project" value="InterPro"/>
</dbReference>
<dbReference type="EMBL" id="QGKX02001290">
    <property type="protein sequence ID" value="KAF3541929.1"/>
    <property type="molecule type" value="Genomic_DNA"/>
</dbReference>
<name>A0A8S9QH11_BRACR</name>
<evidence type="ECO:0000256" key="1">
    <source>
        <dbReference type="ARBA" id="ARBA00008638"/>
    </source>
</evidence>
<dbReference type="SMART" id="SM00385">
    <property type="entry name" value="CYCLIN"/>
    <property type="match status" value="2"/>
</dbReference>
<dbReference type="PANTHER" id="PTHR10026">
    <property type="entry name" value="CYCLIN"/>
    <property type="match status" value="1"/>
</dbReference>
<gene>
    <name evidence="7" type="ORF">F2Q69_00024736</name>
</gene>
<dbReference type="Pfam" id="PF00134">
    <property type="entry name" value="Cyclin_N"/>
    <property type="match status" value="1"/>
</dbReference>
<evidence type="ECO:0000256" key="5">
    <source>
        <dbReference type="RuleBase" id="RU000383"/>
    </source>
</evidence>
<proteinExistence type="inferred from homology"/>
<dbReference type="InterPro" id="IPR006671">
    <property type="entry name" value="Cyclin_N"/>
</dbReference>
<feature type="domain" description="Cyclin-like" evidence="6">
    <location>
        <begin position="101"/>
        <end position="191"/>
    </location>
</feature>
<evidence type="ECO:0000313" key="8">
    <source>
        <dbReference type="Proteomes" id="UP000712600"/>
    </source>
</evidence>
<comment type="caution">
    <text evidence="7">The sequence shown here is derived from an EMBL/GenBank/DDBJ whole genome shotgun (WGS) entry which is preliminary data.</text>
</comment>
<keyword evidence="2" id="KW-0132">Cell division</keyword>
<dbReference type="SUPFAM" id="SSF47954">
    <property type="entry name" value="Cyclin-like"/>
    <property type="match status" value="2"/>
</dbReference>
<organism evidence="7 8">
    <name type="scientific">Brassica cretica</name>
    <name type="common">Mustard</name>
    <dbReference type="NCBI Taxonomy" id="69181"/>
    <lineage>
        <taxon>Eukaryota</taxon>
        <taxon>Viridiplantae</taxon>
        <taxon>Streptophyta</taxon>
        <taxon>Embryophyta</taxon>
        <taxon>Tracheophyta</taxon>
        <taxon>Spermatophyta</taxon>
        <taxon>Magnoliopsida</taxon>
        <taxon>eudicotyledons</taxon>
        <taxon>Gunneridae</taxon>
        <taxon>Pentapetalae</taxon>
        <taxon>rosids</taxon>
        <taxon>malvids</taxon>
        <taxon>Brassicales</taxon>
        <taxon>Brassicaceae</taxon>
        <taxon>Brassiceae</taxon>
        <taxon>Brassica</taxon>
    </lineage>
</organism>
<dbReference type="InterPro" id="IPR043198">
    <property type="entry name" value="Cyclin/Ssn8"/>
</dbReference>
<evidence type="ECO:0000256" key="2">
    <source>
        <dbReference type="ARBA" id="ARBA00022618"/>
    </source>
</evidence>
<accession>A0A8S9QH11</accession>
<protein>
    <recommendedName>
        <fullName evidence="6">Cyclin-like domain-containing protein</fullName>
    </recommendedName>
</protein>
<evidence type="ECO:0000256" key="4">
    <source>
        <dbReference type="ARBA" id="ARBA00023306"/>
    </source>
</evidence>
<dbReference type="InterPro" id="IPR036915">
    <property type="entry name" value="Cyclin-like_sf"/>
</dbReference>
<reference evidence="7" key="1">
    <citation type="submission" date="2019-12" db="EMBL/GenBank/DDBJ databases">
        <title>Genome sequencing and annotation of Brassica cretica.</title>
        <authorList>
            <person name="Studholme D.J."/>
            <person name="Sarris P."/>
        </authorList>
    </citation>
    <scope>NUCLEOTIDE SEQUENCE</scope>
    <source>
        <strain evidence="7">PFS-109/04</strain>
        <tissue evidence="7">Leaf</tissue>
    </source>
</reference>
<feature type="domain" description="Cyclin-like" evidence="6">
    <location>
        <begin position="204"/>
        <end position="284"/>
    </location>
</feature>
<dbReference type="FunFam" id="1.10.472.10:FF:000058">
    <property type="entry name" value="cyclin-C1-2-like isoform X1"/>
    <property type="match status" value="1"/>
</dbReference>
<comment type="similarity">
    <text evidence="1">Belongs to the cyclin family. Cyclin C subfamily.</text>
</comment>
<dbReference type="Gene3D" id="1.10.472.10">
    <property type="entry name" value="Cyclin-like"/>
    <property type="match status" value="2"/>
</dbReference>
<dbReference type="AlphaFoldDB" id="A0A8S9QH11"/>
<keyword evidence="4" id="KW-0131">Cell cycle</keyword>
<dbReference type="GO" id="GO:0006357">
    <property type="term" value="P:regulation of transcription by RNA polymerase II"/>
    <property type="evidence" value="ECO:0007669"/>
    <property type="project" value="InterPro"/>
</dbReference>
<dbReference type="CDD" id="cd20571">
    <property type="entry name" value="CYCLIN_AtCycC_rpt1"/>
    <property type="match status" value="1"/>
</dbReference>
<evidence type="ECO:0000313" key="7">
    <source>
        <dbReference type="EMBL" id="KAF3541929.1"/>
    </source>
</evidence>
<dbReference type="Proteomes" id="UP000712600">
    <property type="component" value="Unassembled WGS sequence"/>
</dbReference>
<evidence type="ECO:0000256" key="3">
    <source>
        <dbReference type="ARBA" id="ARBA00023127"/>
    </source>
</evidence>
<dbReference type="InterPro" id="IPR013763">
    <property type="entry name" value="Cyclin-like_dom"/>
</dbReference>
<sequence length="308" mass="36483">MSWLRERWRSWPENRKRERLGRRSKAEGRKRWPEEMVGKEMIAGGWDCLGDQGEKMASNFWTSTHYKELKDPEEINVVHPLDAQRGISLEDFRLIKLHMSNYISKLAQHIKIRQRVVATAVTYMRRVYTRKSLTEYEPRLVAPTCLYLACKAEESVVHAKILVFYIKKLYADEKFRYEIKDILEMEMKVLEALNFYLVVFHPYRSLPEYLQDSGLSDTSMTHLTWGLVNDTYKMDLILTHPPHLITIACIYVASVYKEKDIKTWFEELSADMNIVKNIAMEILDFYENHRMFTEERVHTAFNKLATSP</sequence>